<feature type="compositionally biased region" description="Pro residues" evidence="1">
    <location>
        <begin position="82"/>
        <end position="98"/>
    </location>
</feature>
<proteinExistence type="predicted"/>
<name>A0A6G0KGD7_9STRA</name>
<accession>A0A6G0KGD7</accession>
<dbReference type="GO" id="GO:0015171">
    <property type="term" value="F:amino acid transmembrane transporter activity"/>
    <property type="evidence" value="ECO:0007669"/>
    <property type="project" value="TreeGrafter"/>
</dbReference>
<dbReference type="AlphaFoldDB" id="A0A6G0KGD7"/>
<dbReference type="EMBL" id="QXFX01001670">
    <property type="protein sequence ID" value="KAE9086587.1"/>
    <property type="molecule type" value="Genomic_DNA"/>
</dbReference>
<organism evidence="2 3">
    <name type="scientific">Phytophthora fragariae</name>
    <dbReference type="NCBI Taxonomy" id="53985"/>
    <lineage>
        <taxon>Eukaryota</taxon>
        <taxon>Sar</taxon>
        <taxon>Stramenopiles</taxon>
        <taxon>Oomycota</taxon>
        <taxon>Peronosporomycetes</taxon>
        <taxon>Peronosporales</taxon>
        <taxon>Peronosporaceae</taxon>
        <taxon>Phytophthora</taxon>
    </lineage>
</organism>
<evidence type="ECO:0000313" key="3">
    <source>
        <dbReference type="Proteomes" id="UP000488956"/>
    </source>
</evidence>
<dbReference type="PANTHER" id="PTHR43243">
    <property type="entry name" value="INNER MEMBRANE TRANSPORTER YGJI-RELATED"/>
    <property type="match status" value="1"/>
</dbReference>
<evidence type="ECO:0000313" key="2">
    <source>
        <dbReference type="EMBL" id="KAE9086587.1"/>
    </source>
</evidence>
<reference evidence="2 3" key="1">
    <citation type="submission" date="2018-09" db="EMBL/GenBank/DDBJ databases">
        <title>Genomic investigation of the strawberry pathogen Phytophthora fragariae indicates pathogenicity is determined by transcriptional variation in three key races.</title>
        <authorList>
            <person name="Adams T.M."/>
            <person name="Armitage A.D."/>
            <person name="Sobczyk M.K."/>
            <person name="Bates H.J."/>
            <person name="Dunwell J.M."/>
            <person name="Nellist C.F."/>
            <person name="Harrison R.J."/>
        </authorList>
    </citation>
    <scope>NUCLEOTIDE SEQUENCE [LARGE SCALE GENOMIC DNA]</scope>
    <source>
        <strain evidence="2 3">ONT-3</strain>
    </source>
</reference>
<dbReference type="Gene3D" id="1.20.1740.10">
    <property type="entry name" value="Amino acid/polyamine transporter I"/>
    <property type="match status" value="1"/>
</dbReference>
<gene>
    <name evidence="2" type="ORF">PF010_g20028</name>
</gene>
<evidence type="ECO:0000256" key="1">
    <source>
        <dbReference type="SAM" id="MobiDB-lite"/>
    </source>
</evidence>
<dbReference type="Proteomes" id="UP000488956">
    <property type="component" value="Unassembled WGS sequence"/>
</dbReference>
<protein>
    <submittedName>
        <fullName evidence="2">Uncharacterized protein</fullName>
    </submittedName>
</protein>
<feature type="region of interest" description="Disordered" evidence="1">
    <location>
        <begin position="74"/>
        <end position="121"/>
    </location>
</feature>
<dbReference type="PANTHER" id="PTHR43243:SF82">
    <property type="entry name" value="CATIONIC AMINO ACID TRANSPORTER C-TERMINAL DOMAIN-CONTAINING PROTEIN"/>
    <property type="match status" value="1"/>
</dbReference>
<sequence>MNNYAVRYVALQVTCPQVALVPSAGSTYAYSYHALGELPALVTGFLLTLKYGVSSAGGARSWSDKLTQWMESQLGVRGPAWTKPPPRPSGAREPPPSRAPRVEEDVMQEFGLSGDEQDDVS</sequence>
<comment type="caution">
    <text evidence="2">The sequence shown here is derived from an EMBL/GenBank/DDBJ whole genome shotgun (WGS) entry which is preliminary data.</text>
</comment>